<gene>
    <name evidence="2" type="ORF">G2W53_026579</name>
</gene>
<name>A0A834THF4_9FABA</name>
<dbReference type="AlphaFoldDB" id="A0A834THF4"/>
<organism evidence="2 3">
    <name type="scientific">Senna tora</name>
    <dbReference type="NCBI Taxonomy" id="362788"/>
    <lineage>
        <taxon>Eukaryota</taxon>
        <taxon>Viridiplantae</taxon>
        <taxon>Streptophyta</taxon>
        <taxon>Embryophyta</taxon>
        <taxon>Tracheophyta</taxon>
        <taxon>Spermatophyta</taxon>
        <taxon>Magnoliopsida</taxon>
        <taxon>eudicotyledons</taxon>
        <taxon>Gunneridae</taxon>
        <taxon>Pentapetalae</taxon>
        <taxon>rosids</taxon>
        <taxon>fabids</taxon>
        <taxon>Fabales</taxon>
        <taxon>Fabaceae</taxon>
        <taxon>Caesalpinioideae</taxon>
        <taxon>Cassia clade</taxon>
        <taxon>Senna</taxon>
    </lineage>
</organism>
<proteinExistence type="predicted"/>
<comment type="caution">
    <text evidence="2">The sequence shown here is derived from an EMBL/GenBank/DDBJ whole genome shotgun (WGS) entry which is preliminary data.</text>
</comment>
<accession>A0A834THF4</accession>
<reference evidence="2" key="1">
    <citation type="submission" date="2020-09" db="EMBL/GenBank/DDBJ databases">
        <title>Genome-Enabled Discovery of Anthraquinone Biosynthesis in Senna tora.</title>
        <authorList>
            <person name="Kang S.-H."/>
            <person name="Pandey R.P."/>
            <person name="Lee C.-M."/>
            <person name="Sim J.-S."/>
            <person name="Jeong J.-T."/>
            <person name="Choi B.-S."/>
            <person name="Jung M."/>
            <person name="Ginzburg D."/>
            <person name="Zhao K."/>
            <person name="Won S.Y."/>
            <person name="Oh T.-J."/>
            <person name="Yu Y."/>
            <person name="Kim N.-H."/>
            <person name="Lee O.R."/>
            <person name="Lee T.-H."/>
            <person name="Bashyal P."/>
            <person name="Kim T.-S."/>
            <person name="Lee W.-H."/>
            <person name="Kawkins C."/>
            <person name="Kim C.-K."/>
            <person name="Kim J.S."/>
            <person name="Ahn B.O."/>
            <person name="Rhee S.Y."/>
            <person name="Sohng J.K."/>
        </authorList>
    </citation>
    <scope>NUCLEOTIDE SEQUENCE</scope>
    <source>
        <tissue evidence="2">Leaf</tissue>
    </source>
</reference>
<evidence type="ECO:0000313" key="3">
    <source>
        <dbReference type="Proteomes" id="UP000634136"/>
    </source>
</evidence>
<feature type="region of interest" description="Disordered" evidence="1">
    <location>
        <begin position="27"/>
        <end position="47"/>
    </location>
</feature>
<keyword evidence="3" id="KW-1185">Reference proteome</keyword>
<dbReference type="Proteomes" id="UP000634136">
    <property type="component" value="Unassembled WGS sequence"/>
</dbReference>
<protein>
    <submittedName>
        <fullName evidence="2">Uncharacterized protein</fullName>
    </submittedName>
</protein>
<sequence length="100" mass="11310">MLSDCDPSQEGSRPLALGDVIKTSLRSRPASSHRLQTRYGRAKGAEQKMSTLTAFPEKEELLITRQVLKECKWSSFVGRLVVPSAKRPRYMHDKHHAFAT</sequence>
<evidence type="ECO:0000256" key="1">
    <source>
        <dbReference type="SAM" id="MobiDB-lite"/>
    </source>
</evidence>
<evidence type="ECO:0000313" key="2">
    <source>
        <dbReference type="EMBL" id="KAF7821124.1"/>
    </source>
</evidence>
<dbReference type="EMBL" id="JAAIUW010000008">
    <property type="protein sequence ID" value="KAF7821124.1"/>
    <property type="molecule type" value="Genomic_DNA"/>
</dbReference>